<dbReference type="EMBL" id="CP047340">
    <property type="protein sequence ID" value="QIF88914.1"/>
    <property type="molecule type" value="Genomic_DNA"/>
</dbReference>
<feature type="domain" description="T6SS Tle3 phospholipase effector alpha/beta" evidence="1">
    <location>
        <begin position="43"/>
        <end position="233"/>
    </location>
</feature>
<name>A0ABX6JIJ3_9GAMM</name>
<proteinExistence type="predicted"/>
<evidence type="ECO:0000313" key="3">
    <source>
        <dbReference type="Proteomes" id="UP000501338"/>
    </source>
</evidence>
<gene>
    <name evidence="2" type="ORF">GTH23_02165</name>
</gene>
<dbReference type="Pfam" id="PF24322">
    <property type="entry name" value="Tle3"/>
    <property type="match status" value="1"/>
</dbReference>
<reference evidence="2 3" key="1">
    <citation type="submission" date="2020-01" db="EMBL/GenBank/DDBJ databases">
        <title>The genomic epidemiology of tigecycline resistance gene tet(X) variants in a swine farm in China.</title>
        <authorList>
            <person name="Peng K."/>
            <person name="Li R."/>
        </authorList>
    </citation>
    <scope>NUCLEOTIDE SEQUENCE [LARGE SCALE GENOMIC DNA]</scope>
    <source>
        <strain evidence="2 3">ZF1</strain>
    </source>
</reference>
<dbReference type="InterPro" id="IPR056221">
    <property type="entry name" value="Tle3_ab_dom"/>
</dbReference>
<organism evidence="2 3">
    <name type="scientific">Proteus terrae subsp. cibarius</name>
    <dbReference type="NCBI Taxonomy" id="626774"/>
    <lineage>
        <taxon>Bacteria</taxon>
        <taxon>Pseudomonadati</taxon>
        <taxon>Pseudomonadota</taxon>
        <taxon>Gammaproteobacteria</taxon>
        <taxon>Enterobacterales</taxon>
        <taxon>Morganellaceae</taxon>
        <taxon>Proteus</taxon>
    </lineage>
</organism>
<dbReference type="Proteomes" id="UP000501338">
    <property type="component" value="Chromosome"/>
</dbReference>
<sequence length="238" mass="28174">MSQDNTKTTRWLKPKECLDGTQEWKSSTHASDIGGEIHVKPHLPGIIIFVHGVNSEGEWYEDAERFLCEGLNKRLNLPEEFKLKENEYFKNLFDKNEKNIEDSRYYNRYNSHEIKKLNNSPIIRFYWGYRAKDNEIGKYNIPLKNRQGDSYLRLKKEIIASHYDEYYSFAENKKNYYDPYLPITSEKEKKLFISQKLSKQHGIFYWNGGPFQNGTNQLFSLWSEYGFSGSVAAFIDLQ</sequence>
<evidence type="ECO:0000313" key="2">
    <source>
        <dbReference type="EMBL" id="QIF88914.1"/>
    </source>
</evidence>
<keyword evidence="3" id="KW-1185">Reference proteome</keyword>
<accession>A0ABX6JIJ3</accession>
<protein>
    <recommendedName>
        <fullName evidence="1">T6SS Tle3 phospholipase effector alpha/beta domain-containing protein</fullName>
    </recommendedName>
</protein>
<evidence type="ECO:0000259" key="1">
    <source>
        <dbReference type="Pfam" id="PF24322"/>
    </source>
</evidence>